<organism evidence="2 3">
    <name type="scientific">Stephania yunnanensis</name>
    <dbReference type="NCBI Taxonomy" id="152371"/>
    <lineage>
        <taxon>Eukaryota</taxon>
        <taxon>Viridiplantae</taxon>
        <taxon>Streptophyta</taxon>
        <taxon>Embryophyta</taxon>
        <taxon>Tracheophyta</taxon>
        <taxon>Spermatophyta</taxon>
        <taxon>Magnoliopsida</taxon>
        <taxon>Ranunculales</taxon>
        <taxon>Menispermaceae</taxon>
        <taxon>Menispermoideae</taxon>
        <taxon>Cissampelideae</taxon>
        <taxon>Stephania</taxon>
    </lineage>
</organism>
<name>A0AAP0EXU1_9MAGN</name>
<proteinExistence type="predicted"/>
<dbReference type="Proteomes" id="UP001420932">
    <property type="component" value="Unassembled WGS sequence"/>
</dbReference>
<feature type="compositionally biased region" description="Basic and acidic residues" evidence="1">
    <location>
        <begin position="8"/>
        <end position="19"/>
    </location>
</feature>
<feature type="compositionally biased region" description="Basic and acidic residues" evidence="1">
    <location>
        <begin position="80"/>
        <end position="100"/>
    </location>
</feature>
<sequence>MARTKNTVSREETRAEQLKGVRGGCRAQTTSYRKSKELKQGKGANEIGDLPNETSASPASEAAGKEFTIYMSQINAAQRPKTDSTEENKEEATQQDEQERNNQSSSESSKEEGEQVSGEESSENKGKNGEKDEGEGDSGEESDNGEKLEEESRDE</sequence>
<evidence type="ECO:0000313" key="2">
    <source>
        <dbReference type="EMBL" id="KAK9097898.1"/>
    </source>
</evidence>
<keyword evidence="3" id="KW-1185">Reference proteome</keyword>
<feature type="compositionally biased region" description="Acidic residues" evidence="1">
    <location>
        <begin position="132"/>
        <end position="155"/>
    </location>
</feature>
<evidence type="ECO:0000256" key="1">
    <source>
        <dbReference type="SAM" id="MobiDB-lite"/>
    </source>
</evidence>
<reference evidence="2 3" key="1">
    <citation type="submission" date="2024-01" db="EMBL/GenBank/DDBJ databases">
        <title>Genome assemblies of Stephania.</title>
        <authorList>
            <person name="Yang L."/>
        </authorList>
    </citation>
    <scope>NUCLEOTIDE SEQUENCE [LARGE SCALE GENOMIC DNA]</scope>
    <source>
        <strain evidence="2">YNDBR</strain>
        <tissue evidence="2">Leaf</tissue>
    </source>
</reference>
<feature type="compositionally biased region" description="Basic and acidic residues" evidence="1">
    <location>
        <begin position="122"/>
        <end position="131"/>
    </location>
</feature>
<protein>
    <submittedName>
        <fullName evidence="2">Uncharacterized protein</fullName>
    </submittedName>
</protein>
<feature type="region of interest" description="Disordered" evidence="1">
    <location>
        <begin position="1"/>
        <end position="155"/>
    </location>
</feature>
<evidence type="ECO:0000313" key="3">
    <source>
        <dbReference type="Proteomes" id="UP001420932"/>
    </source>
</evidence>
<dbReference type="EMBL" id="JBBNAF010000011">
    <property type="protein sequence ID" value="KAK9097898.1"/>
    <property type="molecule type" value="Genomic_DNA"/>
</dbReference>
<accession>A0AAP0EXU1</accession>
<dbReference type="AlphaFoldDB" id="A0AAP0EXU1"/>
<comment type="caution">
    <text evidence="2">The sequence shown here is derived from an EMBL/GenBank/DDBJ whole genome shotgun (WGS) entry which is preliminary data.</text>
</comment>
<gene>
    <name evidence="2" type="ORF">Syun_024943</name>
</gene>